<dbReference type="AlphaFoldDB" id="A0A1X7P5T3"/>
<proteinExistence type="predicted"/>
<keyword evidence="2" id="KW-1185">Reference proteome</keyword>
<name>A0A1X7P5T3_9HYPH</name>
<protein>
    <submittedName>
        <fullName evidence="1">Uncharacterized protein</fullName>
    </submittedName>
</protein>
<gene>
    <name evidence="1" type="ORF">SAMN02982922_3202</name>
</gene>
<accession>A0A1X7P5T3</accession>
<organism evidence="1 2">
    <name type="scientific">Mesorhizobium australicum</name>
    <dbReference type="NCBI Taxonomy" id="536018"/>
    <lineage>
        <taxon>Bacteria</taxon>
        <taxon>Pseudomonadati</taxon>
        <taxon>Pseudomonadota</taxon>
        <taxon>Alphaproteobacteria</taxon>
        <taxon>Hyphomicrobiales</taxon>
        <taxon>Phyllobacteriaceae</taxon>
        <taxon>Mesorhizobium</taxon>
    </lineage>
</organism>
<dbReference type="RefSeq" id="WP_085465056.1">
    <property type="nucleotide sequence ID" value="NZ_FXBL01000004.1"/>
</dbReference>
<reference evidence="1 2" key="1">
    <citation type="submission" date="2017-04" db="EMBL/GenBank/DDBJ databases">
        <authorList>
            <person name="Afonso C.L."/>
            <person name="Miller P.J."/>
            <person name="Scott M.A."/>
            <person name="Spackman E."/>
            <person name="Goraichik I."/>
            <person name="Dimitrov K.M."/>
            <person name="Suarez D.L."/>
            <person name="Swayne D.E."/>
        </authorList>
    </citation>
    <scope>NUCLEOTIDE SEQUENCE [LARGE SCALE GENOMIC DNA]</scope>
    <source>
        <strain evidence="1 2">B5P</strain>
    </source>
</reference>
<sequence length="137" mass="14579">MQKLIIVEGKKGSGKTSAIHEAANLLGCGLTANSPADIFMVTYLKFGTKKYGIGIASAGDSAQIIKENIDALYPHHLDYVITACSAPQAGTPILRAFAALERAQLVTIPSKWQLNPTAQQINAKVAAIARHIRSLIP</sequence>
<evidence type="ECO:0000313" key="1">
    <source>
        <dbReference type="EMBL" id="SMH45414.1"/>
    </source>
</evidence>
<evidence type="ECO:0000313" key="2">
    <source>
        <dbReference type="Proteomes" id="UP000193083"/>
    </source>
</evidence>
<dbReference type="SUPFAM" id="SSF52540">
    <property type="entry name" value="P-loop containing nucleoside triphosphate hydrolases"/>
    <property type="match status" value="1"/>
</dbReference>
<dbReference type="OrthoDB" id="5679043at2"/>
<dbReference type="Proteomes" id="UP000193083">
    <property type="component" value="Unassembled WGS sequence"/>
</dbReference>
<dbReference type="InterPro" id="IPR027417">
    <property type="entry name" value="P-loop_NTPase"/>
</dbReference>
<dbReference type="EMBL" id="FXBL01000004">
    <property type="protein sequence ID" value="SMH45414.1"/>
    <property type="molecule type" value="Genomic_DNA"/>
</dbReference>